<evidence type="ECO:0000313" key="8">
    <source>
        <dbReference type="EMBL" id="ORW19317.1"/>
    </source>
</evidence>
<comment type="similarity">
    <text evidence="1">Belongs to the sigma-70 factor family. ECF subfamily.</text>
</comment>
<dbReference type="InterPro" id="IPR013249">
    <property type="entry name" value="RNA_pol_sigma70_r4_t2"/>
</dbReference>
<evidence type="ECO:0000256" key="2">
    <source>
        <dbReference type="ARBA" id="ARBA00023015"/>
    </source>
</evidence>
<dbReference type="InterPro" id="IPR036388">
    <property type="entry name" value="WH-like_DNA-bd_sf"/>
</dbReference>
<evidence type="ECO:0000259" key="7">
    <source>
        <dbReference type="Pfam" id="PF08281"/>
    </source>
</evidence>
<dbReference type="InterPro" id="IPR013325">
    <property type="entry name" value="RNA_pol_sigma_r2"/>
</dbReference>
<evidence type="ECO:0000313" key="9">
    <source>
        <dbReference type="Proteomes" id="UP000193108"/>
    </source>
</evidence>
<feature type="domain" description="RNA polymerase sigma factor 70 region 4 type 2" evidence="7">
    <location>
        <begin position="116"/>
        <end position="168"/>
    </location>
</feature>
<dbReference type="SUPFAM" id="SSF88659">
    <property type="entry name" value="Sigma3 and sigma4 domains of RNA polymerase sigma factors"/>
    <property type="match status" value="1"/>
</dbReference>
<dbReference type="GO" id="GO:0016987">
    <property type="term" value="F:sigma factor activity"/>
    <property type="evidence" value="ECO:0007669"/>
    <property type="project" value="UniProtKB-KW"/>
</dbReference>
<comment type="caution">
    <text evidence="8">The sequence shown here is derived from an EMBL/GenBank/DDBJ whole genome shotgun (WGS) entry which is preliminary data.</text>
</comment>
<dbReference type="AlphaFoldDB" id="A0A1X1Z7D6"/>
<keyword evidence="9" id="KW-1185">Reference proteome</keyword>
<accession>A0A1X1Z7D6</accession>
<dbReference type="InterPro" id="IPR039425">
    <property type="entry name" value="RNA_pol_sigma-70-like"/>
</dbReference>
<dbReference type="GO" id="GO:0003677">
    <property type="term" value="F:DNA binding"/>
    <property type="evidence" value="ECO:0007669"/>
    <property type="project" value="UniProtKB-KW"/>
</dbReference>
<name>A0A1X1Z7D6_MYCNO</name>
<reference evidence="8 9" key="1">
    <citation type="submission" date="2016-01" db="EMBL/GenBank/DDBJ databases">
        <title>The new phylogeny of the genus Mycobacterium.</title>
        <authorList>
            <person name="Tarcisio F."/>
            <person name="Conor M."/>
            <person name="Antonella G."/>
            <person name="Elisabetta G."/>
            <person name="Giulia F.S."/>
            <person name="Sara T."/>
            <person name="Anna F."/>
            <person name="Clotilde B."/>
            <person name="Roberto B."/>
            <person name="Veronica D.S."/>
            <person name="Fabio R."/>
            <person name="Monica P."/>
            <person name="Olivier J."/>
            <person name="Enrico T."/>
            <person name="Nicola S."/>
        </authorList>
    </citation>
    <scope>NUCLEOTIDE SEQUENCE [LARGE SCALE GENOMIC DNA]</scope>
    <source>
        <strain evidence="8 9">DSM 44164</strain>
    </source>
</reference>
<dbReference type="CDD" id="cd06171">
    <property type="entry name" value="Sigma70_r4"/>
    <property type="match status" value="1"/>
</dbReference>
<evidence type="ECO:0000256" key="5">
    <source>
        <dbReference type="ARBA" id="ARBA00023163"/>
    </source>
</evidence>
<sequence length="190" mass="20627">MGHPERSDAELLAAHVAGDRYAFGELYARHHRRLRRLARLTTGCPEDAEDALQEAMLSAHRAAGNFRHHAAVGSWLHRIVVNACLDRLRRNTIACIELLDTHAVIGDRTAEVETCLEVHAALSRLPVHQRAAVVAVDIQGFSVAEAAHAFGVAPGTIKSRCARGRARLAVLLERSRHPGAALRSARPVAG</sequence>
<dbReference type="PANTHER" id="PTHR43133:SF50">
    <property type="entry name" value="ECF RNA POLYMERASE SIGMA FACTOR SIGM"/>
    <property type="match status" value="1"/>
</dbReference>
<dbReference type="RefSeq" id="WP_064998796.1">
    <property type="nucleotide sequence ID" value="NZ_LQPI01000050.1"/>
</dbReference>
<keyword evidence="4" id="KW-0238">DNA-binding</keyword>
<dbReference type="Pfam" id="PF04542">
    <property type="entry name" value="Sigma70_r2"/>
    <property type="match status" value="1"/>
</dbReference>
<organism evidence="8 9">
    <name type="scientific">Mycolicibacter nonchromogenicus</name>
    <name type="common">Mycobacterium nonchromogenicum</name>
    <dbReference type="NCBI Taxonomy" id="1782"/>
    <lineage>
        <taxon>Bacteria</taxon>
        <taxon>Bacillati</taxon>
        <taxon>Actinomycetota</taxon>
        <taxon>Actinomycetes</taxon>
        <taxon>Mycobacteriales</taxon>
        <taxon>Mycobacteriaceae</taxon>
        <taxon>Mycolicibacter</taxon>
    </lineage>
</organism>
<evidence type="ECO:0000259" key="6">
    <source>
        <dbReference type="Pfam" id="PF04542"/>
    </source>
</evidence>
<evidence type="ECO:0000256" key="1">
    <source>
        <dbReference type="ARBA" id="ARBA00010641"/>
    </source>
</evidence>
<dbReference type="EMBL" id="LQPI01000050">
    <property type="protein sequence ID" value="ORW19317.1"/>
    <property type="molecule type" value="Genomic_DNA"/>
</dbReference>
<dbReference type="NCBIfam" id="TIGR02937">
    <property type="entry name" value="sigma70-ECF"/>
    <property type="match status" value="1"/>
</dbReference>
<proteinExistence type="inferred from homology"/>
<dbReference type="Gene3D" id="1.10.10.10">
    <property type="entry name" value="Winged helix-like DNA-binding domain superfamily/Winged helix DNA-binding domain"/>
    <property type="match status" value="1"/>
</dbReference>
<feature type="domain" description="RNA polymerase sigma-70 region 2" evidence="6">
    <location>
        <begin position="26"/>
        <end position="91"/>
    </location>
</feature>
<dbReference type="InterPro" id="IPR007627">
    <property type="entry name" value="RNA_pol_sigma70_r2"/>
</dbReference>
<dbReference type="InterPro" id="IPR013324">
    <property type="entry name" value="RNA_pol_sigma_r3/r4-like"/>
</dbReference>
<dbReference type="Pfam" id="PF08281">
    <property type="entry name" value="Sigma70_r4_2"/>
    <property type="match status" value="1"/>
</dbReference>
<keyword evidence="3" id="KW-0731">Sigma factor</keyword>
<dbReference type="STRING" id="1782.AWC18_14235"/>
<dbReference type="Gene3D" id="1.10.1740.10">
    <property type="match status" value="1"/>
</dbReference>
<dbReference type="InterPro" id="IPR014284">
    <property type="entry name" value="RNA_pol_sigma-70_dom"/>
</dbReference>
<evidence type="ECO:0000256" key="4">
    <source>
        <dbReference type="ARBA" id="ARBA00023125"/>
    </source>
</evidence>
<evidence type="ECO:0000256" key="3">
    <source>
        <dbReference type="ARBA" id="ARBA00023082"/>
    </source>
</evidence>
<protein>
    <submittedName>
        <fullName evidence="8">RNA polymerase subunit sigma</fullName>
    </submittedName>
</protein>
<dbReference type="Proteomes" id="UP000193108">
    <property type="component" value="Unassembled WGS sequence"/>
</dbReference>
<keyword evidence="5" id="KW-0804">Transcription</keyword>
<dbReference type="SUPFAM" id="SSF88946">
    <property type="entry name" value="Sigma2 domain of RNA polymerase sigma factors"/>
    <property type="match status" value="1"/>
</dbReference>
<keyword evidence="2" id="KW-0805">Transcription regulation</keyword>
<dbReference type="PANTHER" id="PTHR43133">
    <property type="entry name" value="RNA POLYMERASE ECF-TYPE SIGMA FACTO"/>
    <property type="match status" value="1"/>
</dbReference>
<dbReference type="GO" id="GO:0006352">
    <property type="term" value="P:DNA-templated transcription initiation"/>
    <property type="evidence" value="ECO:0007669"/>
    <property type="project" value="InterPro"/>
</dbReference>
<dbReference type="NCBIfam" id="NF007225">
    <property type="entry name" value="PRK09643.1"/>
    <property type="match status" value="1"/>
</dbReference>
<gene>
    <name evidence="8" type="ORF">AWC18_14235</name>
</gene>